<sequence>MNKNSYSFDLETFRDMFQIFPKVPGQKFVDPPFEEEILTFMSDLGYPGNIKNLSKVKVEILPQPWRIFGTIINKCLSGKVTGLDLIRLSRAQIIWGMYHQKNVDYVYLSWEDLVYQIENKDKTEQAPKASSGKRIKYVAKLTRSGKKKQIAKGLDTLCEIALFEAEQMKLAIERSKTQLHSSQPSGSCAYEGTGVTPRVPDVPTYESDDEKISWKSSDEEDDDDETNVSKDEDDDDETNVSKDEDDDDQDNDDDERTDSDNDGDDFVHPKFSTHDEEDKEDDSFDPRVQTPSHVKTNDDEDNDKEIQDVNVEGDELDEEETNEEDGGDELYGDEIYKDTNINLEGRDIDMTDAYPDTGIDFIFNLNTEAISLIDVPVTTIVEPPFLSATTLPPPPTTLITHLQQTPVPTPATFAEAVSSIHGIVDSYLANKMNEAIKIAVRLQSDRLRDEAQAKNKDFINKLDANIKKIIKDQVKEQVKAQVSKILPKIKKTVNEQLEAEILTPLSNESKTSHVVATNLYELKLKKILIDKMESNKSIYRSDEQKNLYKALVEAYKSDKLILDTYGDTVTLKRCRDDEDKDEEPFAGSNRGSKRRRAGKEPESTKEPMHTAKYLEEPAHQEFETGGTKNQPDEETAQLPDWFQKPAKPPSPDRDWNKTLPNAHGPVQHWISSLAQMGDPCESFNELMDTPLDFIVFVMNRLKVDTLTLELLAGPTFELMKGSCKSLIELEYFLEEFYKVTADQLDWNNPEGQQYPHDLRKPLPLIPTSRGRQVIPFAHFINNDLEYLSGDSQVPVSYDKYALWEISHWGRKRQQFYGFAANRESARDVYSKRRIISVTKLQIIEWHNYKHLDRITVRRDDDKLYTFKEGDFNRLRIQDIEDMLLLFVQGKLTNLTVEERLAFNVSLRMFTRSIVIQRRVEDLQLGIESNQKKLNLTKPDTYRSDLKRREAYTAYSIPRGFIYHNKDKKHRLMCIDELHKFSNGTLNDVRTALDDRLKGIRMKYCLRLSGDKVIEIK</sequence>
<feature type="compositionally biased region" description="Acidic residues" evidence="1">
    <location>
        <begin position="311"/>
        <end position="332"/>
    </location>
</feature>
<feature type="compositionally biased region" description="Acidic residues" evidence="1">
    <location>
        <begin position="218"/>
        <end position="264"/>
    </location>
</feature>
<gene>
    <name evidence="2" type="ORF">Tci_002317</name>
</gene>
<evidence type="ECO:0000313" key="2">
    <source>
        <dbReference type="EMBL" id="GEU30339.1"/>
    </source>
</evidence>
<name>A0A6L2J050_TANCI</name>
<evidence type="ECO:0000256" key="1">
    <source>
        <dbReference type="SAM" id="MobiDB-lite"/>
    </source>
</evidence>
<accession>A0A6L2J050</accession>
<feature type="compositionally biased region" description="Basic and acidic residues" evidence="1">
    <location>
        <begin position="598"/>
        <end position="622"/>
    </location>
</feature>
<dbReference type="AlphaFoldDB" id="A0A6L2J050"/>
<dbReference type="EMBL" id="BKCJ010000149">
    <property type="protein sequence ID" value="GEU30339.1"/>
    <property type="molecule type" value="Genomic_DNA"/>
</dbReference>
<feature type="region of interest" description="Disordered" evidence="1">
    <location>
        <begin position="176"/>
        <end position="334"/>
    </location>
</feature>
<reference evidence="2" key="1">
    <citation type="journal article" date="2019" name="Sci. Rep.">
        <title>Draft genome of Tanacetum cinerariifolium, the natural source of mosquito coil.</title>
        <authorList>
            <person name="Yamashiro T."/>
            <person name="Shiraishi A."/>
            <person name="Satake H."/>
            <person name="Nakayama K."/>
        </authorList>
    </citation>
    <scope>NUCLEOTIDE SEQUENCE</scope>
</reference>
<organism evidence="2">
    <name type="scientific">Tanacetum cinerariifolium</name>
    <name type="common">Dalmatian daisy</name>
    <name type="synonym">Chrysanthemum cinerariifolium</name>
    <dbReference type="NCBI Taxonomy" id="118510"/>
    <lineage>
        <taxon>Eukaryota</taxon>
        <taxon>Viridiplantae</taxon>
        <taxon>Streptophyta</taxon>
        <taxon>Embryophyta</taxon>
        <taxon>Tracheophyta</taxon>
        <taxon>Spermatophyta</taxon>
        <taxon>Magnoliopsida</taxon>
        <taxon>eudicotyledons</taxon>
        <taxon>Gunneridae</taxon>
        <taxon>Pentapetalae</taxon>
        <taxon>asterids</taxon>
        <taxon>campanulids</taxon>
        <taxon>Asterales</taxon>
        <taxon>Asteraceae</taxon>
        <taxon>Asteroideae</taxon>
        <taxon>Anthemideae</taxon>
        <taxon>Anthemidinae</taxon>
        <taxon>Tanacetum</taxon>
    </lineage>
</organism>
<comment type="caution">
    <text evidence="2">The sequence shown here is derived from an EMBL/GenBank/DDBJ whole genome shotgun (WGS) entry which is preliminary data.</text>
</comment>
<feature type="region of interest" description="Disordered" evidence="1">
    <location>
        <begin position="576"/>
        <end position="661"/>
    </location>
</feature>
<protein>
    <submittedName>
        <fullName evidence="2">Uncharacterized protein</fullName>
    </submittedName>
</protein>
<proteinExistence type="predicted"/>
<feature type="compositionally biased region" description="Basic and acidic residues" evidence="1">
    <location>
        <begin position="265"/>
        <end position="276"/>
    </location>
</feature>